<proteinExistence type="predicted"/>
<keyword evidence="6" id="KW-0255">Endonuclease</keyword>
<feature type="active site" description="Proton acceptor" evidence="1">
    <location>
        <position position="454"/>
    </location>
</feature>
<keyword evidence="6" id="KW-0378">Hydrolase</keyword>
<dbReference type="EMBL" id="SJOI01000001">
    <property type="protein sequence ID" value="TCL07507.1"/>
    <property type="molecule type" value="Genomic_DNA"/>
</dbReference>
<reference evidence="6 7" key="1">
    <citation type="submission" date="2019-02" db="EMBL/GenBank/DDBJ databases">
        <title>Investigation of anaerobic lignin degradation for improved lignocellulosic biofuels.</title>
        <authorList>
            <person name="Deangelis K."/>
        </authorList>
    </citation>
    <scope>NUCLEOTIDE SEQUENCE [LARGE SCALE GENOMIC DNA]</scope>
    <source>
        <strain evidence="6 7">159R</strain>
    </source>
</reference>
<accession>A0A4R1NK27</accession>
<keyword evidence="7" id="KW-1185">Reference proteome</keyword>
<dbReference type="PANTHER" id="PTHR13966">
    <property type="entry name" value="ENDONUCLEASE RELATED"/>
    <property type="match status" value="1"/>
</dbReference>
<feature type="domain" description="DNA/RNA non-specific endonuclease/pyrophosphatase/phosphodiesterase" evidence="5">
    <location>
        <begin position="393"/>
        <end position="602"/>
    </location>
</feature>
<dbReference type="SMART" id="SM00477">
    <property type="entry name" value="NUC"/>
    <property type="match status" value="1"/>
</dbReference>
<feature type="domain" description="ENPP1-3/EXOG-like endonuclease/phosphodiesterase" evidence="4">
    <location>
        <begin position="394"/>
        <end position="602"/>
    </location>
</feature>
<dbReference type="InterPro" id="IPR020821">
    <property type="entry name" value="ENPP1-3/EXOG-like_nuc-like"/>
</dbReference>
<dbReference type="Gene3D" id="2.40.10.10">
    <property type="entry name" value="Trypsin-like serine proteases"/>
    <property type="match status" value="1"/>
</dbReference>
<name>A0A4R1NK27_9GAMM</name>
<protein>
    <submittedName>
        <fullName evidence="6">Endonuclease G</fullName>
    </submittedName>
</protein>
<evidence type="ECO:0000256" key="2">
    <source>
        <dbReference type="PIRSR" id="PIRSR640255-2"/>
    </source>
</evidence>
<dbReference type="Gene3D" id="3.40.570.10">
    <property type="entry name" value="Extracellular Endonuclease, subunit A"/>
    <property type="match status" value="1"/>
</dbReference>
<dbReference type="PANTHER" id="PTHR13966:SF5">
    <property type="entry name" value="ENDONUCLEASE G, MITOCHONDRIAL"/>
    <property type="match status" value="1"/>
</dbReference>
<dbReference type="SMART" id="SM00892">
    <property type="entry name" value="Endonuclease_NS"/>
    <property type="match status" value="1"/>
</dbReference>
<dbReference type="Pfam" id="PF01223">
    <property type="entry name" value="Endonuclease_NS"/>
    <property type="match status" value="1"/>
</dbReference>
<dbReference type="InterPro" id="IPR043504">
    <property type="entry name" value="Peptidase_S1_PA_chymotrypsin"/>
</dbReference>
<feature type="compositionally biased region" description="Basic residues" evidence="3">
    <location>
        <begin position="7"/>
        <end position="16"/>
    </location>
</feature>
<dbReference type="GO" id="GO:0003676">
    <property type="term" value="F:nucleic acid binding"/>
    <property type="evidence" value="ECO:0007669"/>
    <property type="project" value="InterPro"/>
</dbReference>
<dbReference type="GO" id="GO:0016787">
    <property type="term" value="F:hydrolase activity"/>
    <property type="evidence" value="ECO:0007669"/>
    <property type="project" value="InterPro"/>
</dbReference>
<keyword evidence="6" id="KW-0540">Nuclease</keyword>
<comment type="caution">
    <text evidence="6">The sequence shown here is derived from an EMBL/GenBank/DDBJ whole genome shotgun (WGS) entry which is preliminary data.</text>
</comment>
<dbReference type="SUPFAM" id="SSF54060">
    <property type="entry name" value="His-Me finger endonucleases"/>
    <property type="match status" value="1"/>
</dbReference>
<gene>
    <name evidence="6" type="ORF">EZJ58_5836</name>
</gene>
<sequence length="637" mass="69323">MGERRMAKAKSSRKKGGSPGPDLEALRRHIRAKGADYLKDPNITSVGIGLKNGDGPVCIQFTVGAKGESALQSLGSLPIPQAIEIEGVMIPTDVIQRSYDPSFKLVKPEQMDARRERIDPIRPGVSVSHLAGTAGTIGLIVYDRSTGMPVILSNWHVLHGNAGQVGGTIVQPGPFDDNNTARNVAGELLRSHLGPAGDCALAGIRLRGYDASVLELDVMPTRMAQVELGDPVVKSGRTTGVTYGKVRRIDVMARINYGLPKGEQAIGGFEIGPDPAHPSSDGGISKGGDSGSAWLIAENGKPTDIFAGLHFAGNADGNPDEYALACYPASVQKKLDFLLTPPHSDAKNLPFIETAVTRNGYNPDFLGIPAPEPGLSTAFKRDAVNFGRGQTLPYTHFSVCLSAARRMARYVAWNIDGSRMVKLPRLGFALDPRIDGKYQIGDELYKDNRLDRGHIARRADLCWGDIEEARQANKDSFYFTNITPQHQRFNQSSRKGLWGELENLVFDQADVQDLKLALLGGPVFGNEDPAYREIRLPRAFWKLIVYRAGDGQLRCSAFVLSQDNLLNDLESLDLDPFRIYQVSVPQLTARTALDFSAYGAVDVMQHPEMATTGQGINAFMREPRTIVEISSSAEIVF</sequence>
<dbReference type="GO" id="GO:0004519">
    <property type="term" value="F:endonuclease activity"/>
    <property type="evidence" value="ECO:0007669"/>
    <property type="project" value="UniProtKB-KW"/>
</dbReference>
<organism evidence="6 7">
    <name type="scientific">Sodalis ligni</name>
    <dbReference type="NCBI Taxonomy" id="2697027"/>
    <lineage>
        <taxon>Bacteria</taxon>
        <taxon>Pseudomonadati</taxon>
        <taxon>Pseudomonadota</taxon>
        <taxon>Gammaproteobacteria</taxon>
        <taxon>Enterobacterales</taxon>
        <taxon>Bruguierivoracaceae</taxon>
        <taxon>Sodalis</taxon>
    </lineage>
</organism>
<keyword evidence="2" id="KW-0479">Metal-binding</keyword>
<dbReference type="InterPro" id="IPR001604">
    <property type="entry name" value="Endo_G_ENPP1-like_dom"/>
</dbReference>
<dbReference type="GO" id="GO:0046872">
    <property type="term" value="F:metal ion binding"/>
    <property type="evidence" value="ECO:0007669"/>
    <property type="project" value="UniProtKB-KW"/>
</dbReference>
<dbReference type="Proteomes" id="UP000294555">
    <property type="component" value="Unassembled WGS sequence"/>
</dbReference>
<dbReference type="CDD" id="cd00091">
    <property type="entry name" value="NUC"/>
    <property type="match status" value="1"/>
</dbReference>
<evidence type="ECO:0000259" key="5">
    <source>
        <dbReference type="SMART" id="SM00892"/>
    </source>
</evidence>
<evidence type="ECO:0000256" key="3">
    <source>
        <dbReference type="SAM" id="MobiDB-lite"/>
    </source>
</evidence>
<dbReference type="AlphaFoldDB" id="A0A4R1NK27"/>
<feature type="region of interest" description="Disordered" evidence="3">
    <location>
        <begin position="1"/>
        <end position="24"/>
    </location>
</feature>
<dbReference type="InterPro" id="IPR009003">
    <property type="entry name" value="Peptidase_S1_PA"/>
</dbReference>
<evidence type="ECO:0000313" key="7">
    <source>
        <dbReference type="Proteomes" id="UP000294555"/>
    </source>
</evidence>
<evidence type="ECO:0000259" key="4">
    <source>
        <dbReference type="SMART" id="SM00477"/>
    </source>
</evidence>
<evidence type="ECO:0000256" key="1">
    <source>
        <dbReference type="PIRSR" id="PIRSR640255-1"/>
    </source>
</evidence>
<dbReference type="InterPro" id="IPR040255">
    <property type="entry name" value="Non-specific_endonuclease"/>
</dbReference>
<feature type="binding site" evidence="2">
    <location>
        <position position="490"/>
    </location>
    <ligand>
        <name>Mg(2+)</name>
        <dbReference type="ChEBI" id="CHEBI:18420"/>
        <note>catalytic</note>
    </ligand>
</feature>
<dbReference type="InterPro" id="IPR044929">
    <property type="entry name" value="DNA/RNA_non-sp_Endonuclease_sf"/>
</dbReference>
<dbReference type="InterPro" id="IPR044925">
    <property type="entry name" value="His-Me_finger_sf"/>
</dbReference>
<evidence type="ECO:0000313" key="6">
    <source>
        <dbReference type="EMBL" id="TCL07507.1"/>
    </source>
</evidence>
<dbReference type="SUPFAM" id="SSF50494">
    <property type="entry name" value="Trypsin-like serine proteases"/>
    <property type="match status" value="1"/>
</dbReference>